<name>A0A926NFJ8_9BACI</name>
<keyword evidence="9" id="KW-1185">Reference proteome</keyword>
<comment type="subcellular location">
    <subcellularLocation>
        <location evidence="1">Cell membrane</location>
        <topology evidence="1">Multi-pass membrane protein</topology>
    </subcellularLocation>
</comment>
<feature type="transmembrane region" description="Helical" evidence="6">
    <location>
        <begin position="20"/>
        <end position="38"/>
    </location>
</feature>
<evidence type="ECO:0000259" key="7">
    <source>
        <dbReference type="Pfam" id="PF12698"/>
    </source>
</evidence>
<evidence type="ECO:0000256" key="4">
    <source>
        <dbReference type="ARBA" id="ARBA00022989"/>
    </source>
</evidence>
<protein>
    <submittedName>
        <fullName evidence="8">ABC transporter permease</fullName>
    </submittedName>
</protein>
<evidence type="ECO:0000256" key="1">
    <source>
        <dbReference type="ARBA" id="ARBA00004651"/>
    </source>
</evidence>
<keyword evidence="3 6" id="KW-0812">Transmembrane</keyword>
<reference evidence="8" key="1">
    <citation type="submission" date="2020-09" db="EMBL/GenBank/DDBJ databases">
        <title>A novel bacterium of genus Bacillus, isolated from South China Sea.</title>
        <authorList>
            <person name="Huang H."/>
            <person name="Mo K."/>
            <person name="Hu Y."/>
        </authorList>
    </citation>
    <scope>NUCLEOTIDE SEQUENCE</scope>
    <source>
        <strain evidence="8">IB182487</strain>
    </source>
</reference>
<keyword evidence="2" id="KW-1003">Cell membrane</keyword>
<dbReference type="PANTHER" id="PTHR30294:SF29">
    <property type="entry name" value="MULTIDRUG ABC TRANSPORTER PERMEASE YBHS-RELATED"/>
    <property type="match status" value="1"/>
</dbReference>
<keyword evidence="4 6" id="KW-1133">Transmembrane helix</keyword>
<feature type="domain" description="ABC-2 type transporter transmembrane" evidence="7">
    <location>
        <begin position="19"/>
        <end position="391"/>
    </location>
</feature>
<feature type="transmembrane region" description="Helical" evidence="6">
    <location>
        <begin position="373"/>
        <end position="395"/>
    </location>
</feature>
<evidence type="ECO:0000313" key="8">
    <source>
        <dbReference type="EMBL" id="MBD1380634.1"/>
    </source>
</evidence>
<evidence type="ECO:0000313" key="9">
    <source>
        <dbReference type="Proteomes" id="UP000626844"/>
    </source>
</evidence>
<organism evidence="8 9">
    <name type="scientific">Metabacillus arenae</name>
    <dbReference type="NCBI Taxonomy" id="2771434"/>
    <lineage>
        <taxon>Bacteria</taxon>
        <taxon>Bacillati</taxon>
        <taxon>Bacillota</taxon>
        <taxon>Bacilli</taxon>
        <taxon>Bacillales</taxon>
        <taxon>Bacillaceae</taxon>
        <taxon>Metabacillus</taxon>
    </lineage>
</organism>
<dbReference type="SUPFAM" id="SSF53850">
    <property type="entry name" value="Periplasmic binding protein-like II"/>
    <property type="match status" value="1"/>
</dbReference>
<dbReference type="Pfam" id="PF12698">
    <property type="entry name" value="ABC2_membrane_3"/>
    <property type="match status" value="1"/>
</dbReference>
<accession>A0A926NFJ8</accession>
<keyword evidence="5 6" id="KW-0472">Membrane</keyword>
<dbReference type="RefSeq" id="WP_191158229.1">
    <property type="nucleotide sequence ID" value="NZ_JACXAI010000011.1"/>
</dbReference>
<dbReference type="Proteomes" id="UP000626844">
    <property type="component" value="Unassembled WGS sequence"/>
</dbReference>
<evidence type="ECO:0000256" key="5">
    <source>
        <dbReference type="ARBA" id="ARBA00023136"/>
    </source>
</evidence>
<feature type="transmembrane region" description="Helical" evidence="6">
    <location>
        <begin position="321"/>
        <end position="337"/>
    </location>
</feature>
<evidence type="ECO:0000256" key="6">
    <source>
        <dbReference type="SAM" id="Phobius"/>
    </source>
</evidence>
<feature type="transmembrane region" description="Helical" evidence="6">
    <location>
        <begin position="183"/>
        <end position="204"/>
    </location>
</feature>
<evidence type="ECO:0000256" key="3">
    <source>
        <dbReference type="ARBA" id="ARBA00022692"/>
    </source>
</evidence>
<comment type="caution">
    <text evidence="8">The sequence shown here is derived from an EMBL/GenBank/DDBJ whole genome shotgun (WGS) entry which is preliminary data.</text>
</comment>
<dbReference type="InterPro" id="IPR051449">
    <property type="entry name" value="ABC-2_transporter_component"/>
</dbReference>
<dbReference type="EMBL" id="JACXAI010000011">
    <property type="protein sequence ID" value="MBD1380634.1"/>
    <property type="molecule type" value="Genomic_DNA"/>
</dbReference>
<evidence type="ECO:0000256" key="2">
    <source>
        <dbReference type="ARBA" id="ARBA00022475"/>
    </source>
</evidence>
<dbReference type="InterPro" id="IPR013525">
    <property type="entry name" value="ABC2_TM"/>
</dbReference>
<dbReference type="PANTHER" id="PTHR30294">
    <property type="entry name" value="MEMBRANE COMPONENT OF ABC TRANSPORTER YHHJ-RELATED"/>
    <property type="match status" value="1"/>
</dbReference>
<feature type="transmembrane region" description="Helical" evidence="6">
    <location>
        <begin position="284"/>
        <end position="309"/>
    </location>
</feature>
<dbReference type="GO" id="GO:0140359">
    <property type="term" value="F:ABC-type transporter activity"/>
    <property type="evidence" value="ECO:0007669"/>
    <property type="project" value="InterPro"/>
</dbReference>
<proteinExistence type="predicted"/>
<sequence>MHNYWTIVWYTFKKHAAKKGFFISTAVSILLIVAVINIDKIINLFNDQEQAPVAVIDESQNNLFMKLSTQVSMIDNEIKLTNFTGTESEAKKAVEDGDLAGYLHLFKDENGMPKGTFYIEGSNDYSLAASVENALQNVKEEEALQSLGISAQQYSSVESPVSFETKTILASAKSEEAQEQTRWLVYVLLFVLYFSFILYGNMIATEVATEKSSRVIELLISSVSPVTQMFAKITGIALLGIVQLGLMGGVSGLTILYRVKSSGEESLPALFQMLGLTNIPVETIVYAVIFFFLGYLLYATLAATLGCLVSRAEETNQAIMPINYLLMIGFFISAFGLGTPEAMYVTVSSYIPPFTPIIMFLRVGMTNVATWELVTAIVLLAVTILLCAMFGARVYRGGVFMYGSSGTLKNLRKALVFSNKS</sequence>
<dbReference type="AlphaFoldDB" id="A0A926NFJ8"/>
<gene>
    <name evidence="8" type="ORF">IC621_10365</name>
</gene>
<dbReference type="GO" id="GO:0005886">
    <property type="term" value="C:plasma membrane"/>
    <property type="evidence" value="ECO:0007669"/>
    <property type="project" value="UniProtKB-SubCell"/>
</dbReference>
<feature type="transmembrane region" description="Helical" evidence="6">
    <location>
        <begin position="236"/>
        <end position="257"/>
    </location>
</feature>
<dbReference type="Gene3D" id="3.40.190.10">
    <property type="entry name" value="Periplasmic binding protein-like II"/>
    <property type="match status" value="1"/>
</dbReference>